<dbReference type="InterPro" id="IPR050744">
    <property type="entry name" value="AI-2_Isomerase_LsrG"/>
</dbReference>
<dbReference type="InterPro" id="IPR007138">
    <property type="entry name" value="ABM_dom"/>
</dbReference>
<dbReference type="PANTHER" id="PTHR33336">
    <property type="entry name" value="QUINOL MONOOXYGENASE YGIN-RELATED"/>
    <property type="match status" value="1"/>
</dbReference>
<dbReference type="Proteomes" id="UP001500738">
    <property type="component" value="Unassembled WGS sequence"/>
</dbReference>
<name>A0ABP3XP70_9SPHN</name>
<dbReference type="Gene3D" id="3.30.70.100">
    <property type="match status" value="1"/>
</dbReference>
<accession>A0ABP3XP70</accession>
<keyword evidence="2" id="KW-0503">Monooxygenase</keyword>
<dbReference type="GO" id="GO:0004497">
    <property type="term" value="F:monooxygenase activity"/>
    <property type="evidence" value="ECO:0007669"/>
    <property type="project" value="UniProtKB-KW"/>
</dbReference>
<organism evidence="2 3">
    <name type="scientific">Sphingopyxis soli</name>
    <dbReference type="NCBI Taxonomy" id="592051"/>
    <lineage>
        <taxon>Bacteria</taxon>
        <taxon>Pseudomonadati</taxon>
        <taxon>Pseudomonadota</taxon>
        <taxon>Alphaproteobacteria</taxon>
        <taxon>Sphingomonadales</taxon>
        <taxon>Sphingomonadaceae</taxon>
        <taxon>Sphingopyxis</taxon>
    </lineage>
</organism>
<protein>
    <submittedName>
        <fullName evidence="2">Quinol monooxygenase</fullName>
    </submittedName>
</protein>
<dbReference type="SUPFAM" id="SSF54909">
    <property type="entry name" value="Dimeric alpha+beta barrel"/>
    <property type="match status" value="1"/>
</dbReference>
<keyword evidence="3" id="KW-1185">Reference proteome</keyword>
<evidence type="ECO:0000313" key="2">
    <source>
        <dbReference type="EMBL" id="GAA0866595.1"/>
    </source>
</evidence>
<evidence type="ECO:0000313" key="3">
    <source>
        <dbReference type="Proteomes" id="UP001500738"/>
    </source>
</evidence>
<evidence type="ECO:0000259" key="1">
    <source>
        <dbReference type="PROSITE" id="PS51725"/>
    </source>
</evidence>
<dbReference type="EMBL" id="BAAAFE010000009">
    <property type="protein sequence ID" value="GAA0866595.1"/>
    <property type="molecule type" value="Genomic_DNA"/>
</dbReference>
<feature type="domain" description="ABM" evidence="1">
    <location>
        <begin position="5"/>
        <end position="95"/>
    </location>
</feature>
<dbReference type="InterPro" id="IPR011008">
    <property type="entry name" value="Dimeric_a/b-barrel"/>
</dbReference>
<proteinExistence type="predicted"/>
<dbReference type="Pfam" id="PF03992">
    <property type="entry name" value="ABM"/>
    <property type="match status" value="1"/>
</dbReference>
<gene>
    <name evidence="2" type="ORF">GCM10009115_30160</name>
</gene>
<reference evidence="3" key="1">
    <citation type="journal article" date="2019" name="Int. J. Syst. Evol. Microbiol.">
        <title>The Global Catalogue of Microorganisms (GCM) 10K type strain sequencing project: providing services to taxonomists for standard genome sequencing and annotation.</title>
        <authorList>
            <consortium name="The Broad Institute Genomics Platform"/>
            <consortium name="The Broad Institute Genome Sequencing Center for Infectious Disease"/>
            <person name="Wu L."/>
            <person name="Ma J."/>
        </authorList>
    </citation>
    <scope>NUCLEOTIDE SEQUENCE [LARGE SCALE GENOMIC DNA]</scope>
    <source>
        <strain evidence="3">JCM 15910</strain>
    </source>
</reference>
<dbReference type="PANTHER" id="PTHR33336:SF3">
    <property type="entry name" value="ABM DOMAIN-CONTAINING PROTEIN"/>
    <property type="match status" value="1"/>
</dbReference>
<sequence length="101" mass="11128">MPEHVKVVAALTARPGQVDALKALLESMIAPSRAEPGNLRYDLWQDQADPGRFLFDELYIDAAANAAHRETPHFQAYLAQINDLADRTAFALTPVDVKPEA</sequence>
<dbReference type="PROSITE" id="PS51725">
    <property type="entry name" value="ABM"/>
    <property type="match status" value="1"/>
</dbReference>
<keyword evidence="2" id="KW-0560">Oxidoreductase</keyword>
<comment type="caution">
    <text evidence="2">The sequence shown here is derived from an EMBL/GenBank/DDBJ whole genome shotgun (WGS) entry which is preliminary data.</text>
</comment>